<dbReference type="EMBL" id="JMKI01000006">
    <property type="protein sequence ID" value="KEJ93198.1"/>
    <property type="molecule type" value="Genomic_DNA"/>
</dbReference>
<gene>
    <name evidence="1" type="ORF">EH55_12920</name>
</gene>
<protein>
    <submittedName>
        <fullName evidence="1">Uncharacterized protein</fullName>
    </submittedName>
</protein>
<name>A0A073IS79_9BACT</name>
<reference evidence="1 2" key="1">
    <citation type="submission" date="2014-04" db="EMBL/GenBank/DDBJ databases">
        <title>Draft Genome Sequence of Synergistes jonesii.</title>
        <authorList>
            <person name="Coil D.A."/>
            <person name="Eisen J.A."/>
            <person name="Holland-Moritz H.E."/>
        </authorList>
    </citation>
    <scope>NUCLEOTIDE SEQUENCE [LARGE SCALE GENOMIC DNA]</scope>
    <source>
        <strain evidence="1 2">78-1</strain>
    </source>
</reference>
<comment type="caution">
    <text evidence="1">The sequence shown here is derived from an EMBL/GenBank/DDBJ whole genome shotgun (WGS) entry which is preliminary data.</text>
</comment>
<accession>A0A073IS79</accession>
<dbReference type="STRING" id="2754.EH55_12920"/>
<dbReference type="RefSeq" id="WP_037974545.1">
    <property type="nucleotide sequence ID" value="NZ_JMKI01000006.1"/>
</dbReference>
<evidence type="ECO:0000313" key="1">
    <source>
        <dbReference type="EMBL" id="KEJ93198.1"/>
    </source>
</evidence>
<sequence length="71" mass="8132">MDLDRRVVIWAMHSGKRMRAGSSLANISPIPLGAIPIVDCLECEKRIMLKWIQKRLDRRWSVARIREACGG</sequence>
<dbReference type="AlphaFoldDB" id="A0A073IS79"/>
<keyword evidence="2" id="KW-1185">Reference proteome</keyword>
<proteinExistence type="predicted"/>
<organism evidence="1 2">
    <name type="scientific">Synergistes jonesii</name>
    <dbReference type="NCBI Taxonomy" id="2754"/>
    <lineage>
        <taxon>Bacteria</taxon>
        <taxon>Thermotogati</taxon>
        <taxon>Synergistota</taxon>
        <taxon>Synergistia</taxon>
        <taxon>Synergistales</taxon>
        <taxon>Synergistaceae</taxon>
        <taxon>Synergistes</taxon>
    </lineage>
</organism>
<dbReference type="OrthoDB" id="9986569at2"/>
<dbReference type="GeneID" id="90982853"/>
<dbReference type="Proteomes" id="UP000027665">
    <property type="component" value="Unassembled WGS sequence"/>
</dbReference>
<evidence type="ECO:0000313" key="2">
    <source>
        <dbReference type="Proteomes" id="UP000027665"/>
    </source>
</evidence>